<dbReference type="PANTHER" id="PTHR23284:SF0">
    <property type="entry name" value="PROLACTIN REGULATORY ELEMENT-BINDING PROTEIN"/>
    <property type="match status" value="1"/>
</dbReference>
<dbReference type="GO" id="GO:0005085">
    <property type="term" value="F:guanyl-nucleotide exchange factor activity"/>
    <property type="evidence" value="ECO:0007669"/>
    <property type="project" value="InterPro"/>
</dbReference>
<dbReference type="Gene3D" id="2.130.10.10">
    <property type="entry name" value="YVTN repeat-like/Quinoprotein amine dehydrogenase"/>
    <property type="match status" value="1"/>
</dbReference>
<evidence type="ECO:0000313" key="13">
    <source>
        <dbReference type="EMBL" id="KAK2174544.1"/>
    </source>
</evidence>
<evidence type="ECO:0000313" key="14">
    <source>
        <dbReference type="Proteomes" id="UP001209878"/>
    </source>
</evidence>
<comment type="subcellular location">
    <subcellularLocation>
        <location evidence="1">Endoplasmic reticulum membrane</location>
        <topology evidence="1">Single-pass membrane protein</topology>
    </subcellularLocation>
</comment>
<evidence type="ECO:0000256" key="12">
    <source>
        <dbReference type="SAM" id="Phobius"/>
    </source>
</evidence>
<keyword evidence="9 12" id="KW-1133">Transmembrane helix</keyword>
<dbReference type="Pfam" id="PF00400">
    <property type="entry name" value="WD40"/>
    <property type="match status" value="2"/>
</dbReference>
<evidence type="ECO:0000256" key="6">
    <source>
        <dbReference type="ARBA" id="ARBA00022824"/>
    </source>
</evidence>
<dbReference type="InterPro" id="IPR015943">
    <property type="entry name" value="WD40/YVTN_repeat-like_dom_sf"/>
</dbReference>
<dbReference type="GO" id="GO:0005789">
    <property type="term" value="C:endoplasmic reticulum membrane"/>
    <property type="evidence" value="ECO:0007669"/>
    <property type="project" value="UniProtKB-SubCell"/>
</dbReference>
<keyword evidence="3 11" id="KW-0853">WD repeat</keyword>
<evidence type="ECO:0008006" key="15">
    <source>
        <dbReference type="Google" id="ProtNLM"/>
    </source>
</evidence>
<dbReference type="GO" id="GO:0006888">
    <property type="term" value="P:endoplasmic reticulum to Golgi vesicle-mediated transport"/>
    <property type="evidence" value="ECO:0007669"/>
    <property type="project" value="TreeGrafter"/>
</dbReference>
<evidence type="ECO:0000256" key="3">
    <source>
        <dbReference type="ARBA" id="ARBA00022574"/>
    </source>
</evidence>
<dbReference type="InterPro" id="IPR036322">
    <property type="entry name" value="WD40_repeat_dom_sf"/>
</dbReference>
<dbReference type="Proteomes" id="UP001209878">
    <property type="component" value="Unassembled WGS sequence"/>
</dbReference>
<evidence type="ECO:0000256" key="4">
    <source>
        <dbReference type="ARBA" id="ARBA00022692"/>
    </source>
</evidence>
<evidence type="ECO:0000256" key="11">
    <source>
        <dbReference type="PROSITE-ProRule" id="PRU00221"/>
    </source>
</evidence>
<comment type="caution">
    <text evidence="13">The sequence shown here is derived from an EMBL/GenBank/DDBJ whole genome shotgun (WGS) entry which is preliminary data.</text>
</comment>
<keyword evidence="4 12" id="KW-0812">Transmembrane</keyword>
<proteinExistence type="predicted"/>
<organism evidence="13 14">
    <name type="scientific">Ridgeia piscesae</name>
    <name type="common">Tubeworm</name>
    <dbReference type="NCBI Taxonomy" id="27915"/>
    <lineage>
        <taxon>Eukaryota</taxon>
        <taxon>Metazoa</taxon>
        <taxon>Spiralia</taxon>
        <taxon>Lophotrochozoa</taxon>
        <taxon>Annelida</taxon>
        <taxon>Polychaeta</taxon>
        <taxon>Sedentaria</taxon>
        <taxon>Canalipalpata</taxon>
        <taxon>Sabellida</taxon>
        <taxon>Siboglinidae</taxon>
        <taxon>Ridgeia</taxon>
    </lineage>
</organism>
<evidence type="ECO:0000256" key="7">
    <source>
        <dbReference type="ARBA" id="ARBA00022892"/>
    </source>
</evidence>
<dbReference type="PROSITE" id="PS50294">
    <property type="entry name" value="WD_REPEATS_REGION"/>
    <property type="match status" value="1"/>
</dbReference>
<dbReference type="GO" id="GO:0015031">
    <property type="term" value="P:protein transport"/>
    <property type="evidence" value="ECO:0007669"/>
    <property type="project" value="UniProtKB-KW"/>
</dbReference>
<feature type="transmembrane region" description="Helical" evidence="12">
    <location>
        <begin position="387"/>
        <end position="407"/>
    </location>
</feature>
<keyword evidence="8" id="KW-0653">Protein transport</keyword>
<dbReference type="SUPFAM" id="SSF50978">
    <property type="entry name" value="WD40 repeat-like"/>
    <property type="match status" value="1"/>
</dbReference>
<sequence>MAQKGVTVANSAFPLYAIHMIGDQHVMIAGGGGQAKTGVGNAIEIYELKHFTGSCELRKVMSFDTDREAPMNCAVFKDDKNYTVAMGMDEKCVIYSLRHKIITPKKGSELTEGIRKRRGNLTLSEDFNSATKVVSFDMVQSQSVQTDFSEPSGFQKVVRFTTDHSLMVTGGADHHIRVWRYPVMEKLYDIEAHTDEIDDIDLSPAGNRLVSISKDSHIHLWSLTHGTKVCELTWTQPVTSRYRCRSCRYGRVIDKGRDTYNLFTTHLPVVRTARAQPCYITKWNTTNHRPTLSVSLGTDPPSALAVSDNGVYVAVGSLSGTVSAFVSFSLQKVYEVKQVHSIFVTGLDFAPSSATSRAITGNHDFTVFSISADNQVKMHQLAARAMYNPLWALAGFVLVIYLLFWLVSSYGL</sequence>
<dbReference type="SMART" id="SM00320">
    <property type="entry name" value="WD40"/>
    <property type="match status" value="4"/>
</dbReference>
<evidence type="ECO:0000256" key="10">
    <source>
        <dbReference type="ARBA" id="ARBA00023136"/>
    </source>
</evidence>
<keyword evidence="5" id="KW-0677">Repeat</keyword>
<dbReference type="GO" id="GO:0003400">
    <property type="term" value="P:regulation of COPII vesicle coating"/>
    <property type="evidence" value="ECO:0007669"/>
    <property type="project" value="TreeGrafter"/>
</dbReference>
<keyword evidence="7" id="KW-0931">ER-Golgi transport</keyword>
<evidence type="ECO:0000256" key="1">
    <source>
        <dbReference type="ARBA" id="ARBA00004389"/>
    </source>
</evidence>
<dbReference type="InterPro" id="IPR045260">
    <property type="entry name" value="Sec12-like"/>
</dbReference>
<evidence type="ECO:0000256" key="2">
    <source>
        <dbReference type="ARBA" id="ARBA00022448"/>
    </source>
</evidence>
<reference evidence="13" key="1">
    <citation type="journal article" date="2023" name="Mol. Biol. Evol.">
        <title>Third-Generation Sequencing Reveals the Adaptive Role of the Epigenome in Three Deep-Sea Polychaetes.</title>
        <authorList>
            <person name="Perez M."/>
            <person name="Aroh O."/>
            <person name="Sun Y."/>
            <person name="Lan Y."/>
            <person name="Juniper S.K."/>
            <person name="Young C.R."/>
            <person name="Angers B."/>
            <person name="Qian P.Y."/>
        </authorList>
    </citation>
    <scope>NUCLEOTIDE SEQUENCE</scope>
    <source>
        <strain evidence="13">R07B-5</strain>
    </source>
</reference>
<accession>A0AAD9KMX7</accession>
<dbReference type="EMBL" id="JAODUO010000794">
    <property type="protein sequence ID" value="KAK2174544.1"/>
    <property type="molecule type" value="Genomic_DNA"/>
</dbReference>
<gene>
    <name evidence="13" type="ORF">NP493_791g00016</name>
</gene>
<evidence type="ECO:0000256" key="5">
    <source>
        <dbReference type="ARBA" id="ARBA00022737"/>
    </source>
</evidence>
<evidence type="ECO:0000256" key="8">
    <source>
        <dbReference type="ARBA" id="ARBA00022927"/>
    </source>
</evidence>
<keyword evidence="6" id="KW-0256">Endoplasmic reticulum</keyword>
<dbReference type="AlphaFoldDB" id="A0AAD9KMX7"/>
<feature type="repeat" description="WD" evidence="11">
    <location>
        <begin position="190"/>
        <end position="231"/>
    </location>
</feature>
<feature type="repeat" description="WD" evidence="11">
    <location>
        <begin position="158"/>
        <end position="179"/>
    </location>
</feature>
<dbReference type="InterPro" id="IPR001680">
    <property type="entry name" value="WD40_rpt"/>
</dbReference>
<protein>
    <recommendedName>
        <fullName evidence="15">Prolactin regulatory element-binding protein</fullName>
    </recommendedName>
</protein>
<keyword evidence="10 12" id="KW-0472">Membrane</keyword>
<keyword evidence="14" id="KW-1185">Reference proteome</keyword>
<keyword evidence="2" id="KW-0813">Transport</keyword>
<name>A0AAD9KMX7_RIDPI</name>
<dbReference type="PROSITE" id="PS50082">
    <property type="entry name" value="WD_REPEATS_2"/>
    <property type="match status" value="2"/>
</dbReference>
<evidence type="ECO:0000256" key="9">
    <source>
        <dbReference type="ARBA" id="ARBA00022989"/>
    </source>
</evidence>
<dbReference type="PANTHER" id="PTHR23284">
    <property type="entry name" value="PROLACTIN REGULATORY ELEMENT BINDING PROTEIN"/>
    <property type="match status" value="1"/>
</dbReference>